<feature type="active site" description="O-(5'-phospho-DNA)-tyrosine intermediate" evidence="7">
    <location>
        <position position="122"/>
    </location>
</feature>
<dbReference type="InterPro" id="IPR050220">
    <property type="entry name" value="Type_II_DNA_Topoisomerases"/>
</dbReference>
<dbReference type="InterPro" id="IPR006691">
    <property type="entry name" value="GyrA/parC_rep"/>
</dbReference>
<dbReference type="SMART" id="SM00434">
    <property type="entry name" value="TOP4c"/>
    <property type="match status" value="1"/>
</dbReference>
<evidence type="ECO:0000256" key="3">
    <source>
        <dbReference type="ARBA" id="ARBA00012895"/>
    </source>
</evidence>
<protein>
    <recommendedName>
        <fullName evidence="3">DNA topoisomerase (ATP-hydrolyzing)</fullName>
        <ecNumber evidence="3">5.6.2.2</ecNumber>
    </recommendedName>
</protein>
<evidence type="ECO:0000256" key="7">
    <source>
        <dbReference type="PROSITE-ProRule" id="PRU01384"/>
    </source>
</evidence>
<dbReference type="EMBL" id="JACRSW010000031">
    <property type="protein sequence ID" value="MBC8557796.1"/>
    <property type="molecule type" value="Genomic_DNA"/>
</dbReference>
<dbReference type="SUPFAM" id="SSF56719">
    <property type="entry name" value="Type II DNA topoisomerase"/>
    <property type="match status" value="1"/>
</dbReference>
<evidence type="ECO:0000259" key="8">
    <source>
        <dbReference type="PROSITE" id="PS52040"/>
    </source>
</evidence>
<dbReference type="EC" id="5.6.2.2" evidence="3"/>
<evidence type="ECO:0000256" key="2">
    <source>
        <dbReference type="ARBA" id="ARBA00008263"/>
    </source>
</evidence>
<comment type="caution">
    <text evidence="9">The sequence shown here is derived from an EMBL/GenBank/DDBJ whole genome shotgun (WGS) entry which is preliminary data.</text>
</comment>
<dbReference type="Gene3D" id="3.90.199.10">
    <property type="entry name" value="Topoisomerase II, domain 5"/>
    <property type="match status" value="1"/>
</dbReference>
<dbReference type="InterPro" id="IPR013757">
    <property type="entry name" value="Topo_IIA_A_a_sf"/>
</dbReference>
<reference evidence="9 10" key="1">
    <citation type="submission" date="2020-08" db="EMBL/GenBank/DDBJ databases">
        <title>Genome public.</title>
        <authorList>
            <person name="Liu C."/>
            <person name="Sun Q."/>
        </authorList>
    </citation>
    <scope>NUCLEOTIDE SEQUENCE [LARGE SCALE GENOMIC DNA]</scope>
    <source>
        <strain evidence="9 10">BX3</strain>
    </source>
</reference>
<dbReference type="Gene3D" id="2.120.10.90">
    <property type="entry name" value="DNA gyrase/topoisomerase IV, subunit A, C-terminal"/>
    <property type="match status" value="1"/>
</dbReference>
<dbReference type="Gene3D" id="1.10.268.10">
    <property type="entry name" value="Topoisomerase, domain 3"/>
    <property type="match status" value="1"/>
</dbReference>
<gene>
    <name evidence="9" type="ORF">H8700_08750</name>
</gene>
<feature type="domain" description="Topo IIA-type catalytic" evidence="8">
    <location>
        <begin position="34"/>
        <end position="523"/>
    </location>
</feature>
<name>A0ABR7MVH4_9FIRM</name>
<organism evidence="9 10">
    <name type="scientific">Jutongia hominis</name>
    <dbReference type="NCBI Taxonomy" id="2763664"/>
    <lineage>
        <taxon>Bacteria</taxon>
        <taxon>Bacillati</taxon>
        <taxon>Bacillota</taxon>
        <taxon>Clostridia</taxon>
        <taxon>Lachnospirales</taxon>
        <taxon>Lachnospiraceae</taxon>
        <taxon>Jutongia</taxon>
    </lineage>
</organism>
<comment type="catalytic activity">
    <reaction evidence="1 7">
        <text>ATP-dependent breakage, passage and rejoining of double-stranded DNA.</text>
        <dbReference type="EC" id="5.6.2.2"/>
    </reaction>
</comment>
<dbReference type="InterPro" id="IPR035516">
    <property type="entry name" value="Gyrase/topoIV_suA_C"/>
</dbReference>
<sequence>MTTKDQSIIQLDFSDEMKNSYRDYAVSVIISRALPDVRDGLKPVQRRILYAMTELGLAPDKPHRKSARIVGDTMGKYHPHGDSSIYDALVHMTEDYSLNLPLVDGHGNFGSIDGDSAAAMRYTEARLSAGALTLLENLDKGLVPFGPNFDESEKEPLVLPATLPNLLINGTTGIAVGMATNIPPHNVSEVIDGTVALIKNPDITTKGLMKYIKGPDFPTGAMITNADSIEQIYNTGEGKLTIRAKTEIENSDNGRKNIVITEIPYTVAGNKTKLLESLVALTKDKVFDEIYDVRDESSKEGIRLVIEVKKDRNIENLLNGLYKKTAMEDTYGVNMLAVKDKQPITFTLKHMLQEFVLFQEELYTKEYEHLLAKAKDRLEIVNGLIKATDVIDLIIEILRGSQSVKQAKSCLIDGITEGITFRSKKSEKDAATLSFTERQADAILAMPLSRLIGLELLKLHQEKDVLDNNIAQYLVILNNKEELDKTIIARLKRYKKQFGVPRKTELANVSQVKYVEEIKEEDIYVLIDRFGYIKSVDATSYSRLSAETLNDYAHIVCMRNTDRLCVFSSAGNMYQIKAMNIPKGRSRDKGVLIQSLCKIGHEDALLYVDAETLFNSQLLFTTAYGFVKLVSGIEFDTNRLAIASTKLDENDYLAGVTLLTVEDAIAQDRKVIMITKDGLSLGFPLTEVSELKKTSRGVKGIALEKEDLVEYSSVVTPDCEEVTFEQTKYNPKKIRNRKRGAKGQKAQIRLS</sequence>
<dbReference type="Pfam" id="PF03989">
    <property type="entry name" value="DNA_gyraseA_C"/>
    <property type="match status" value="2"/>
</dbReference>
<evidence type="ECO:0000256" key="1">
    <source>
        <dbReference type="ARBA" id="ARBA00000185"/>
    </source>
</evidence>
<keyword evidence="10" id="KW-1185">Reference proteome</keyword>
<dbReference type="CDD" id="cd00187">
    <property type="entry name" value="TOP4c"/>
    <property type="match status" value="1"/>
</dbReference>
<accession>A0ABR7MVH4</accession>
<keyword evidence="5 7" id="KW-0238">DNA-binding</keyword>
<evidence type="ECO:0000256" key="6">
    <source>
        <dbReference type="ARBA" id="ARBA00023235"/>
    </source>
</evidence>
<dbReference type="PANTHER" id="PTHR43493:SF5">
    <property type="entry name" value="DNA GYRASE SUBUNIT A, CHLOROPLASTIC_MITOCHONDRIAL"/>
    <property type="match status" value="1"/>
</dbReference>
<dbReference type="NCBIfam" id="NF004044">
    <property type="entry name" value="PRK05561.1"/>
    <property type="match status" value="1"/>
</dbReference>
<dbReference type="InterPro" id="IPR013758">
    <property type="entry name" value="Topo_IIA_A/C_ab"/>
</dbReference>
<proteinExistence type="inferred from homology"/>
<comment type="similarity">
    <text evidence="2">Belongs to the type II topoisomerase GyrA/ParC subunit family.</text>
</comment>
<evidence type="ECO:0000313" key="9">
    <source>
        <dbReference type="EMBL" id="MBC8557796.1"/>
    </source>
</evidence>
<dbReference type="Pfam" id="PF00521">
    <property type="entry name" value="DNA_topoisoIV"/>
    <property type="match status" value="1"/>
</dbReference>
<keyword evidence="4 7" id="KW-0799">Topoisomerase</keyword>
<evidence type="ECO:0000256" key="5">
    <source>
        <dbReference type="ARBA" id="ARBA00023125"/>
    </source>
</evidence>
<evidence type="ECO:0000256" key="4">
    <source>
        <dbReference type="ARBA" id="ARBA00023029"/>
    </source>
</evidence>
<keyword evidence="6 7" id="KW-0413">Isomerase</keyword>
<dbReference type="PROSITE" id="PS52040">
    <property type="entry name" value="TOPO_IIA"/>
    <property type="match status" value="1"/>
</dbReference>
<dbReference type="Gene3D" id="3.30.1360.40">
    <property type="match status" value="1"/>
</dbReference>
<dbReference type="Proteomes" id="UP000637513">
    <property type="component" value="Unassembled WGS sequence"/>
</dbReference>
<dbReference type="InterPro" id="IPR002205">
    <property type="entry name" value="Topo_IIA_dom_A"/>
</dbReference>
<dbReference type="RefSeq" id="WP_249305168.1">
    <property type="nucleotide sequence ID" value="NZ_JACRSW010000031.1"/>
</dbReference>
<dbReference type="SUPFAM" id="SSF101904">
    <property type="entry name" value="GyrA/ParC C-terminal domain-like"/>
    <property type="match status" value="1"/>
</dbReference>
<dbReference type="PANTHER" id="PTHR43493">
    <property type="entry name" value="DNA GYRASE/TOPOISOMERASE SUBUNIT A"/>
    <property type="match status" value="1"/>
</dbReference>
<evidence type="ECO:0000313" key="10">
    <source>
        <dbReference type="Proteomes" id="UP000637513"/>
    </source>
</evidence>
<dbReference type="InterPro" id="IPR013760">
    <property type="entry name" value="Topo_IIA-like_dom_sf"/>
</dbReference>